<comment type="caution">
    <text evidence="2">The sequence shown here is derived from an EMBL/GenBank/DDBJ whole genome shotgun (WGS) entry which is preliminary data.</text>
</comment>
<evidence type="ECO:0000313" key="3">
    <source>
        <dbReference type="Proteomes" id="UP001159363"/>
    </source>
</evidence>
<reference evidence="2 3" key="1">
    <citation type="submission" date="2023-02" db="EMBL/GenBank/DDBJ databases">
        <title>LHISI_Scaffold_Assembly.</title>
        <authorList>
            <person name="Stuart O.P."/>
            <person name="Cleave R."/>
            <person name="Magrath M.J.L."/>
            <person name="Mikheyev A.S."/>
        </authorList>
    </citation>
    <scope>NUCLEOTIDE SEQUENCE [LARGE SCALE GENOMIC DNA]</scope>
    <source>
        <strain evidence="2">Daus_M_001</strain>
        <tissue evidence="2">Leg muscle</tissue>
    </source>
</reference>
<gene>
    <name evidence="2" type="ORF">PR048_015061</name>
</gene>
<feature type="compositionally biased region" description="Basic and acidic residues" evidence="1">
    <location>
        <begin position="79"/>
        <end position="88"/>
    </location>
</feature>
<evidence type="ECO:0000256" key="1">
    <source>
        <dbReference type="SAM" id="MobiDB-lite"/>
    </source>
</evidence>
<proteinExistence type="predicted"/>
<protein>
    <submittedName>
        <fullName evidence="2">Uncharacterized protein</fullName>
    </submittedName>
</protein>
<organism evidence="2 3">
    <name type="scientific">Dryococelus australis</name>
    <dbReference type="NCBI Taxonomy" id="614101"/>
    <lineage>
        <taxon>Eukaryota</taxon>
        <taxon>Metazoa</taxon>
        <taxon>Ecdysozoa</taxon>
        <taxon>Arthropoda</taxon>
        <taxon>Hexapoda</taxon>
        <taxon>Insecta</taxon>
        <taxon>Pterygota</taxon>
        <taxon>Neoptera</taxon>
        <taxon>Polyneoptera</taxon>
        <taxon>Phasmatodea</taxon>
        <taxon>Verophasmatodea</taxon>
        <taxon>Anareolatae</taxon>
        <taxon>Phasmatidae</taxon>
        <taxon>Eurycanthinae</taxon>
        <taxon>Dryococelus</taxon>
    </lineage>
</organism>
<sequence length="375" mass="40889">MSQYTTNNNREDSGGNVFKTETMHQITAMLMKCVRGEQLQWHPGPLVEVVSQVTYRVKVGGMIRFCHRNHLQPSFLHGESRLDPKEEGPVGTPAAVPAQDGGRLIHMVEKEAEEGCSAGRDTAEGRSSAGDSESGKDVGEVESLKGFGKETRATTELEGFKGFGRETRATTTLEPLRRNGRVTPTYTMGRLGGARWFFSERSRSGTSVMGQTEGGGSINTVPITHPQLPPSRPSPIMPLTPFSLLNHPLSLNSHYPPSLQFSSPACPFITPLNTPITLLTPITPRITPPSYHPTLLSPPTHYHSLPTNTPHAYHPSCLSSFIPSAPHPITPLPHHSLTPIMPSPPSFPLPPSSPYSHHPWLPYSHPHPLITPSPP</sequence>
<dbReference type="EMBL" id="JARBHB010000005">
    <property type="protein sequence ID" value="KAJ8883221.1"/>
    <property type="molecule type" value="Genomic_DNA"/>
</dbReference>
<evidence type="ECO:0000313" key="2">
    <source>
        <dbReference type="EMBL" id="KAJ8883221.1"/>
    </source>
</evidence>
<dbReference type="Proteomes" id="UP001159363">
    <property type="component" value="Chromosome 4"/>
</dbReference>
<feature type="region of interest" description="Disordered" evidence="1">
    <location>
        <begin position="114"/>
        <end position="142"/>
    </location>
</feature>
<keyword evidence="3" id="KW-1185">Reference proteome</keyword>
<name>A0ABQ9HGE7_9NEOP</name>
<feature type="region of interest" description="Disordered" evidence="1">
    <location>
        <begin position="79"/>
        <end position="98"/>
    </location>
</feature>
<accession>A0ABQ9HGE7</accession>
<feature type="compositionally biased region" description="Basic and acidic residues" evidence="1">
    <location>
        <begin position="133"/>
        <end position="142"/>
    </location>
</feature>